<evidence type="ECO:0000313" key="5">
    <source>
        <dbReference type="EMBL" id="KAH3719495.1"/>
    </source>
</evidence>
<organism evidence="5 6">
    <name type="scientific">Dreissena polymorpha</name>
    <name type="common">Zebra mussel</name>
    <name type="synonym">Mytilus polymorpha</name>
    <dbReference type="NCBI Taxonomy" id="45954"/>
    <lineage>
        <taxon>Eukaryota</taxon>
        <taxon>Metazoa</taxon>
        <taxon>Spiralia</taxon>
        <taxon>Lophotrochozoa</taxon>
        <taxon>Mollusca</taxon>
        <taxon>Bivalvia</taxon>
        <taxon>Autobranchia</taxon>
        <taxon>Heteroconchia</taxon>
        <taxon>Euheterodonta</taxon>
        <taxon>Imparidentia</taxon>
        <taxon>Neoheterodontei</taxon>
        <taxon>Myida</taxon>
        <taxon>Dreissenoidea</taxon>
        <taxon>Dreissenidae</taxon>
        <taxon>Dreissena</taxon>
    </lineage>
</organism>
<dbReference type="Proteomes" id="UP000828390">
    <property type="component" value="Unassembled WGS sequence"/>
</dbReference>
<feature type="chain" id="PRO_5038471797" description="ShKT domain-containing protein" evidence="3">
    <location>
        <begin position="23"/>
        <end position="384"/>
    </location>
</feature>
<dbReference type="SMART" id="SM00254">
    <property type="entry name" value="ShKT"/>
    <property type="match status" value="1"/>
</dbReference>
<dbReference type="Pfam" id="PF00090">
    <property type="entry name" value="TSP_1"/>
    <property type="match status" value="4"/>
</dbReference>
<dbReference type="PANTHER" id="PTHR22906">
    <property type="entry name" value="PROPERDIN"/>
    <property type="match status" value="1"/>
</dbReference>
<feature type="signal peptide" evidence="3">
    <location>
        <begin position="1"/>
        <end position="22"/>
    </location>
</feature>
<dbReference type="InterPro" id="IPR000884">
    <property type="entry name" value="TSP1_rpt"/>
</dbReference>
<keyword evidence="3" id="KW-0732">Signal</keyword>
<sequence>MFMLHVAWAFVTASVFVVCVNAVIMSPCAAGGIRGIKRLVTTNQTHTQRQRVLTTETGRLGRFLLDDYHWSPWSPDSPCDCSTNIQYLSRSCLDGQGHFVPNNFCGDNYQQKMTCICNGPSPHMPHACVDQLPSCFAILCATVPGYAEQYCASTCGHCQSSTQSTPGVHSNDLWSTWTGFTACSVTCGQGYKQRYRRCMTGSGSCYGSSTENQMCDMGQCHVDGHWGPWSPFTSCSHSCGTGMKIRSRTCSYPIPSAPGAPCPGDSYDRQACNVQSCIIDGQWSTWTDWSRCSVTCGLGTISRDRTCTAPAPSNGGQDCSGEKTQRHDCADGACAEWGHWFDGSCSVSCGEGIRERLRHCSTGRDIDCPGTAQVTVNCTALICV</sequence>
<dbReference type="InterPro" id="IPR052065">
    <property type="entry name" value="Compl_asym_regulator"/>
</dbReference>
<evidence type="ECO:0000313" key="6">
    <source>
        <dbReference type="Proteomes" id="UP000828390"/>
    </source>
</evidence>
<protein>
    <recommendedName>
        <fullName evidence="4">ShKT domain-containing protein</fullName>
    </recommendedName>
</protein>
<dbReference type="FunFam" id="2.20.100.10:FF:000007">
    <property type="entry name" value="Thrombospondin 1"/>
    <property type="match status" value="1"/>
</dbReference>
<dbReference type="InterPro" id="IPR003582">
    <property type="entry name" value="ShKT_dom"/>
</dbReference>
<dbReference type="PROSITE" id="PS50092">
    <property type="entry name" value="TSP1"/>
    <property type="match status" value="4"/>
</dbReference>
<evidence type="ECO:0000256" key="3">
    <source>
        <dbReference type="SAM" id="SignalP"/>
    </source>
</evidence>
<dbReference type="PRINTS" id="PR01705">
    <property type="entry name" value="TSP1REPEAT"/>
</dbReference>
<feature type="domain" description="ShKT" evidence="4">
    <location>
        <begin position="127"/>
        <end position="159"/>
    </location>
</feature>
<dbReference type="SMART" id="SM00209">
    <property type="entry name" value="TSP1"/>
    <property type="match status" value="5"/>
</dbReference>
<dbReference type="EMBL" id="JAIWYP010000013">
    <property type="protein sequence ID" value="KAH3719495.1"/>
    <property type="molecule type" value="Genomic_DNA"/>
</dbReference>
<dbReference type="Gene3D" id="2.20.100.10">
    <property type="entry name" value="Thrombospondin type-1 (TSP1) repeat"/>
    <property type="match status" value="4"/>
</dbReference>
<dbReference type="FunFam" id="2.20.100.10:FF:000001">
    <property type="entry name" value="semaphorin-5A isoform X1"/>
    <property type="match status" value="1"/>
</dbReference>
<accession>A0A9D4HHP4</accession>
<reference evidence="5" key="1">
    <citation type="journal article" date="2019" name="bioRxiv">
        <title>The Genome of the Zebra Mussel, Dreissena polymorpha: A Resource for Invasive Species Research.</title>
        <authorList>
            <person name="McCartney M.A."/>
            <person name="Auch B."/>
            <person name="Kono T."/>
            <person name="Mallez S."/>
            <person name="Zhang Y."/>
            <person name="Obille A."/>
            <person name="Becker A."/>
            <person name="Abrahante J.E."/>
            <person name="Garbe J."/>
            <person name="Badalamenti J.P."/>
            <person name="Herman A."/>
            <person name="Mangelson H."/>
            <person name="Liachko I."/>
            <person name="Sullivan S."/>
            <person name="Sone E.D."/>
            <person name="Koren S."/>
            <person name="Silverstein K.A.T."/>
            <person name="Beckman K.B."/>
            <person name="Gohl D.M."/>
        </authorList>
    </citation>
    <scope>NUCLEOTIDE SEQUENCE</scope>
    <source>
        <strain evidence="5">Duluth1</strain>
        <tissue evidence="5">Whole animal</tissue>
    </source>
</reference>
<evidence type="ECO:0000256" key="1">
    <source>
        <dbReference type="ARBA" id="ARBA00022737"/>
    </source>
</evidence>
<dbReference type="OrthoDB" id="6273859at2759"/>
<keyword evidence="2" id="KW-1015">Disulfide bond</keyword>
<gene>
    <name evidence="5" type="ORF">DPMN_062332</name>
</gene>
<comment type="caution">
    <text evidence="5">The sequence shown here is derived from an EMBL/GenBank/DDBJ whole genome shotgun (WGS) entry which is preliminary data.</text>
</comment>
<name>A0A9D4HHP4_DREPO</name>
<reference evidence="5" key="2">
    <citation type="submission" date="2020-11" db="EMBL/GenBank/DDBJ databases">
        <authorList>
            <person name="McCartney M.A."/>
            <person name="Auch B."/>
            <person name="Kono T."/>
            <person name="Mallez S."/>
            <person name="Becker A."/>
            <person name="Gohl D.M."/>
            <person name="Silverstein K.A.T."/>
            <person name="Koren S."/>
            <person name="Bechman K.B."/>
            <person name="Herman A."/>
            <person name="Abrahante J.E."/>
            <person name="Garbe J."/>
        </authorList>
    </citation>
    <scope>NUCLEOTIDE SEQUENCE</scope>
    <source>
        <strain evidence="5">Duluth1</strain>
        <tissue evidence="5">Whole animal</tissue>
    </source>
</reference>
<dbReference type="InterPro" id="IPR036383">
    <property type="entry name" value="TSP1_rpt_sf"/>
</dbReference>
<proteinExistence type="predicted"/>
<evidence type="ECO:0000259" key="4">
    <source>
        <dbReference type="SMART" id="SM00254"/>
    </source>
</evidence>
<keyword evidence="6" id="KW-1185">Reference proteome</keyword>
<evidence type="ECO:0000256" key="2">
    <source>
        <dbReference type="ARBA" id="ARBA00023157"/>
    </source>
</evidence>
<dbReference type="AlphaFoldDB" id="A0A9D4HHP4"/>
<dbReference type="SUPFAM" id="SSF82895">
    <property type="entry name" value="TSP-1 type 1 repeat"/>
    <property type="match status" value="5"/>
</dbReference>
<keyword evidence="1" id="KW-0677">Repeat</keyword>